<evidence type="ECO:0000313" key="4">
    <source>
        <dbReference type="EMBL" id="MFD1228852.1"/>
    </source>
</evidence>
<comment type="caution">
    <text evidence="4">The sequence shown here is derived from an EMBL/GenBank/DDBJ whole genome shotgun (WGS) entry which is preliminary data.</text>
</comment>
<dbReference type="Pfam" id="PF01361">
    <property type="entry name" value="Tautomerase"/>
    <property type="match status" value="1"/>
</dbReference>
<organism evidence="4 5">
    <name type="scientific">Pseudochrobactrum kiredjianiae</name>
    <dbReference type="NCBI Taxonomy" id="386305"/>
    <lineage>
        <taxon>Bacteria</taxon>
        <taxon>Pseudomonadati</taxon>
        <taxon>Pseudomonadota</taxon>
        <taxon>Alphaproteobacteria</taxon>
        <taxon>Hyphomicrobiales</taxon>
        <taxon>Brucellaceae</taxon>
        <taxon>Pseudochrobactrum</taxon>
    </lineage>
</organism>
<dbReference type="RefSeq" id="WP_289385713.1">
    <property type="nucleotide sequence ID" value="NZ_JAUCBM010000001.1"/>
</dbReference>
<dbReference type="PANTHER" id="PTHR35530:SF1">
    <property type="entry name" value="2-HYDROXYMUCONATE TAUTOMERASE"/>
    <property type="match status" value="1"/>
</dbReference>
<dbReference type="PANTHER" id="PTHR35530">
    <property type="entry name" value="TAUTOMERASE-RELATED"/>
    <property type="match status" value="1"/>
</dbReference>
<gene>
    <name evidence="4" type="ORF">ACFQ35_17050</name>
</gene>
<dbReference type="EMBL" id="JBHTMA010000040">
    <property type="protein sequence ID" value="MFD1228852.1"/>
    <property type="molecule type" value="Genomic_DNA"/>
</dbReference>
<proteinExistence type="inferred from homology"/>
<dbReference type="Proteomes" id="UP001597263">
    <property type="component" value="Unassembled WGS sequence"/>
</dbReference>
<keyword evidence="2" id="KW-0413">Isomerase</keyword>
<evidence type="ECO:0000256" key="1">
    <source>
        <dbReference type="ARBA" id="ARBA00006723"/>
    </source>
</evidence>
<sequence>MPILNVKVSAPRSEELTRKIVTLLLSLTSKILKKDPSLTSIAIDYVHPQDWYIAGMSLHEINKTSIYFDIRITDETNTKDEKALYIHKAFEGFSKLFSNLHEESYIHIFDVRADAYGYGGFTQEWRYHHSQQPKEKHQERLTFT</sequence>
<evidence type="ECO:0000256" key="2">
    <source>
        <dbReference type="ARBA" id="ARBA00023235"/>
    </source>
</evidence>
<dbReference type="SUPFAM" id="SSF55331">
    <property type="entry name" value="Tautomerase/MIF"/>
    <property type="match status" value="1"/>
</dbReference>
<reference evidence="5" key="1">
    <citation type="journal article" date="2019" name="Int. J. Syst. Evol. Microbiol.">
        <title>The Global Catalogue of Microorganisms (GCM) 10K type strain sequencing project: providing services to taxonomists for standard genome sequencing and annotation.</title>
        <authorList>
            <consortium name="The Broad Institute Genomics Platform"/>
            <consortium name="The Broad Institute Genome Sequencing Center for Infectious Disease"/>
            <person name="Wu L."/>
            <person name="Ma J."/>
        </authorList>
    </citation>
    <scope>NUCLEOTIDE SEQUENCE [LARGE SCALE GENOMIC DNA]</scope>
    <source>
        <strain evidence="5">CCUG 49584</strain>
    </source>
</reference>
<name>A0ABW3V6T7_9HYPH</name>
<protein>
    <submittedName>
        <fullName evidence="4">4-oxalocrotonate tautomerase family protein</fullName>
    </submittedName>
</protein>
<comment type="similarity">
    <text evidence="1">Belongs to the 4-oxalocrotonate tautomerase family.</text>
</comment>
<dbReference type="InterPro" id="IPR004370">
    <property type="entry name" value="4-OT-like_dom"/>
</dbReference>
<accession>A0ABW3V6T7</accession>
<evidence type="ECO:0000259" key="3">
    <source>
        <dbReference type="Pfam" id="PF01361"/>
    </source>
</evidence>
<dbReference type="Gene3D" id="3.30.429.10">
    <property type="entry name" value="Macrophage Migration Inhibitory Factor"/>
    <property type="match status" value="2"/>
</dbReference>
<dbReference type="InterPro" id="IPR014347">
    <property type="entry name" value="Tautomerase/MIF_sf"/>
</dbReference>
<keyword evidence="5" id="KW-1185">Reference proteome</keyword>
<feature type="domain" description="4-oxalocrotonate tautomerase-like" evidence="3">
    <location>
        <begin position="2"/>
        <end position="59"/>
    </location>
</feature>
<evidence type="ECO:0000313" key="5">
    <source>
        <dbReference type="Proteomes" id="UP001597263"/>
    </source>
</evidence>